<evidence type="ECO:0000256" key="2">
    <source>
        <dbReference type="SAM" id="SignalP"/>
    </source>
</evidence>
<proteinExistence type="predicted"/>
<feature type="chain" id="PRO_5008070214" description="PEP-CTERM protein-sorting domain-containing protein" evidence="2">
    <location>
        <begin position="22"/>
        <end position="189"/>
    </location>
</feature>
<keyword evidence="2" id="KW-0732">Signal</keyword>
<organism evidence="3 4">
    <name type="scientific">Methylomonas koyamae</name>
    <dbReference type="NCBI Taxonomy" id="702114"/>
    <lineage>
        <taxon>Bacteria</taxon>
        <taxon>Pseudomonadati</taxon>
        <taxon>Pseudomonadota</taxon>
        <taxon>Gammaproteobacteria</taxon>
        <taxon>Methylococcales</taxon>
        <taxon>Methylococcaceae</taxon>
        <taxon>Methylomonas</taxon>
    </lineage>
</organism>
<feature type="transmembrane region" description="Helical" evidence="1">
    <location>
        <begin position="158"/>
        <end position="183"/>
    </location>
</feature>
<evidence type="ECO:0000313" key="3">
    <source>
        <dbReference type="EMBL" id="OAI28182.1"/>
    </source>
</evidence>
<dbReference type="OrthoDB" id="5574343at2"/>
<protein>
    <recommendedName>
        <fullName evidence="5">PEP-CTERM protein-sorting domain-containing protein</fullName>
    </recommendedName>
</protein>
<keyword evidence="1" id="KW-1133">Transmembrane helix</keyword>
<comment type="caution">
    <text evidence="3">The sequence shown here is derived from an EMBL/GenBank/DDBJ whole genome shotgun (WGS) entry which is preliminary data.</text>
</comment>
<evidence type="ECO:0000313" key="4">
    <source>
        <dbReference type="Proteomes" id="UP000077628"/>
    </source>
</evidence>
<evidence type="ECO:0008006" key="5">
    <source>
        <dbReference type="Google" id="ProtNLM"/>
    </source>
</evidence>
<evidence type="ECO:0000256" key="1">
    <source>
        <dbReference type="SAM" id="Phobius"/>
    </source>
</evidence>
<feature type="signal peptide" evidence="2">
    <location>
        <begin position="1"/>
        <end position="21"/>
    </location>
</feature>
<keyword evidence="1" id="KW-0472">Membrane</keyword>
<accession>A0A177PDQ6</accession>
<dbReference type="EMBL" id="LUUK01000013">
    <property type="protein sequence ID" value="OAI28182.1"/>
    <property type="molecule type" value="Genomic_DNA"/>
</dbReference>
<dbReference type="Proteomes" id="UP000077628">
    <property type="component" value="Unassembled WGS sequence"/>
</dbReference>
<gene>
    <name evidence="3" type="ORF">A1355_17480</name>
</gene>
<keyword evidence="4" id="KW-1185">Reference proteome</keyword>
<sequence>MKTLSCILILTAVGLWPTADAAALSLSLIPRSATVTVGDTFAADVVAHDLFGDADSDELLLAFGLNLGDLDDERLEWTGVSVNPVFSDDSAAVGLTAAGSTFPGLSADDTPANMTLATLYFRALAAGSAIVGIRGDLADPNQGLIFLNRGPVAIAADFNLSIVAVPLPTGALLFASGMAAMLVRGGRRA</sequence>
<dbReference type="RefSeq" id="WP_064024155.1">
    <property type="nucleotide sequence ID" value="NZ_LUUK01000013.1"/>
</dbReference>
<dbReference type="AlphaFoldDB" id="A0A177PDQ6"/>
<keyword evidence="1" id="KW-0812">Transmembrane</keyword>
<reference evidence="4" key="1">
    <citation type="submission" date="2016-03" db="EMBL/GenBank/DDBJ databases">
        <authorList>
            <person name="Heylen K."/>
            <person name="De Vos P."/>
            <person name="Vekeman B."/>
        </authorList>
    </citation>
    <scope>NUCLEOTIDE SEQUENCE [LARGE SCALE GENOMIC DNA]</scope>
    <source>
        <strain evidence="4">R-45383</strain>
    </source>
</reference>
<name>A0A177PDQ6_9GAMM</name>